<dbReference type="InterPro" id="IPR005722">
    <property type="entry name" value="ATP_synth_F1_bsu"/>
</dbReference>
<comment type="similarity">
    <text evidence="2 12">Belongs to the ATPase alpha/beta chains family.</text>
</comment>
<dbReference type="InterPro" id="IPR027417">
    <property type="entry name" value="P-loop_NTPase"/>
</dbReference>
<dbReference type="PANTHER" id="PTHR15184">
    <property type="entry name" value="ATP SYNTHASE"/>
    <property type="match status" value="1"/>
</dbReference>
<dbReference type="InterPro" id="IPR050053">
    <property type="entry name" value="ATPase_alpha/beta_chains"/>
</dbReference>
<dbReference type="Proteomes" id="UP000295277">
    <property type="component" value="Unassembled WGS sequence"/>
</dbReference>
<keyword evidence="6 12" id="KW-0067">ATP-binding</keyword>
<keyword evidence="4 12" id="KW-0547">Nucleotide-binding</keyword>
<dbReference type="Pfam" id="PF22919">
    <property type="entry name" value="ATP-synt_VA_C"/>
    <property type="match status" value="1"/>
</dbReference>
<comment type="subcellular location">
    <subcellularLocation>
        <location evidence="12">Cell membrane</location>
        <topology evidence="12">Peripheral membrane protein</topology>
    </subcellularLocation>
    <subcellularLocation>
        <location evidence="1">Membrane</location>
    </subcellularLocation>
</comment>
<proteinExistence type="inferred from homology"/>
<evidence type="ECO:0000259" key="14">
    <source>
        <dbReference type="SMART" id="SM00382"/>
    </source>
</evidence>
<protein>
    <recommendedName>
        <fullName evidence="12">ATP synthase subunit beta</fullName>
        <ecNumber evidence="12">7.1.2.2</ecNumber>
    </recommendedName>
    <alternativeName>
        <fullName evidence="12">ATP synthase F1 sector subunit beta</fullName>
    </alternativeName>
    <alternativeName>
        <fullName evidence="12">F-ATPase subunit beta</fullName>
    </alternativeName>
</protein>
<dbReference type="CDD" id="cd18110">
    <property type="entry name" value="ATP-synt_F1_beta_C"/>
    <property type="match status" value="1"/>
</dbReference>
<dbReference type="InterPro" id="IPR000194">
    <property type="entry name" value="ATPase_F1/V1/A1_a/bsu_nucl-bd"/>
</dbReference>
<dbReference type="SUPFAM" id="SSF52540">
    <property type="entry name" value="P-loop containing nucleoside triphosphate hydrolases"/>
    <property type="match status" value="1"/>
</dbReference>
<comment type="catalytic activity">
    <reaction evidence="12">
        <text>ATP + H2O + 4 H(+)(in) = ADP + phosphate + 5 H(+)(out)</text>
        <dbReference type="Rhea" id="RHEA:57720"/>
        <dbReference type="ChEBI" id="CHEBI:15377"/>
        <dbReference type="ChEBI" id="CHEBI:15378"/>
        <dbReference type="ChEBI" id="CHEBI:30616"/>
        <dbReference type="ChEBI" id="CHEBI:43474"/>
        <dbReference type="ChEBI" id="CHEBI:456216"/>
        <dbReference type="EC" id="7.1.2.2"/>
    </reaction>
</comment>
<dbReference type="RefSeq" id="WP_132696358.1">
    <property type="nucleotide sequence ID" value="NZ_SLVM01000027.1"/>
</dbReference>
<dbReference type="GO" id="GO:0005524">
    <property type="term" value="F:ATP binding"/>
    <property type="evidence" value="ECO:0007669"/>
    <property type="project" value="UniProtKB-UniRule"/>
</dbReference>
<dbReference type="InterPro" id="IPR003593">
    <property type="entry name" value="AAA+_ATPase"/>
</dbReference>
<sequence length="468" mass="49537">MPKATPAGRVHAVRGAVVDVRYDSGTLPALNEALLVELDRPGPLMLEVQSHLDLTTLRAVALQATAGLARGVPVRASGAPITVPVGAAVLGRLLDVTGGLRDLGEALPEDTPRRSIHAAPPPLSAQSTTTEVFETGIKVIDLLTPMAQGGKAAMFGGAGVGKTVLVMELIHAMVEKYEGISVFAGIGERSREGHELLTEMSESGVLPRTVLVYGQMNEPPGARWRAPLTALTISEYFRDTKHQNVLLLMDNVFRFVQAGAEVSSLLGRLPSRVGYQPTLASEVAGLQERIASVAGAAVTSIQAVYVPADDFTDPAVTTISGHMDCVIVLSRALAGQGFYPAIDPLASSSTLLDPAVVGDDHYRIASEVREMLARFAELQDIISLLGVEELGSADKRIVTRARRLQRFLSQPFAVTEAFTGTPGQSVTRADTLAGCRAILDGEADQWAEASLYMVGRFADGRAKETAAA</sequence>
<dbReference type="Pfam" id="PF00006">
    <property type="entry name" value="ATP-synt_ab"/>
    <property type="match status" value="1"/>
</dbReference>
<dbReference type="InterPro" id="IPR024034">
    <property type="entry name" value="ATPase_F1/V1_b/a_C"/>
</dbReference>
<dbReference type="SUPFAM" id="SSF47917">
    <property type="entry name" value="C-terminal domain of alpha and beta subunits of F1 ATP synthase"/>
    <property type="match status" value="1"/>
</dbReference>
<evidence type="ECO:0000256" key="7">
    <source>
        <dbReference type="ARBA" id="ARBA00022967"/>
    </source>
</evidence>
<dbReference type="EMBL" id="SLVM01000027">
    <property type="protein sequence ID" value="TCM78087.1"/>
    <property type="molecule type" value="Genomic_DNA"/>
</dbReference>
<dbReference type="EC" id="7.1.2.2" evidence="12"/>
<evidence type="ECO:0000256" key="8">
    <source>
        <dbReference type="ARBA" id="ARBA00023065"/>
    </source>
</evidence>
<dbReference type="OrthoDB" id="9801639at2"/>
<evidence type="ECO:0000256" key="4">
    <source>
        <dbReference type="ARBA" id="ARBA00022741"/>
    </source>
</evidence>
<dbReference type="GO" id="GO:0046933">
    <property type="term" value="F:proton-transporting ATP synthase activity, rotational mechanism"/>
    <property type="evidence" value="ECO:0007669"/>
    <property type="project" value="UniProtKB-UniRule"/>
</dbReference>
<dbReference type="Gene3D" id="2.40.10.170">
    <property type="match status" value="1"/>
</dbReference>
<keyword evidence="7 12" id="KW-1278">Translocase</keyword>
<evidence type="ECO:0000256" key="3">
    <source>
        <dbReference type="ARBA" id="ARBA00022448"/>
    </source>
</evidence>
<dbReference type="SMART" id="SM00382">
    <property type="entry name" value="AAA"/>
    <property type="match status" value="1"/>
</dbReference>
<feature type="domain" description="AAA+ ATPase" evidence="14">
    <location>
        <begin position="148"/>
        <end position="333"/>
    </location>
</feature>
<evidence type="ECO:0000256" key="11">
    <source>
        <dbReference type="ARBA" id="ARBA00023310"/>
    </source>
</evidence>
<keyword evidence="16" id="KW-1185">Reference proteome</keyword>
<keyword evidence="11 12" id="KW-0066">ATP synthesis</keyword>
<evidence type="ECO:0000256" key="10">
    <source>
        <dbReference type="ARBA" id="ARBA00023196"/>
    </source>
</evidence>
<dbReference type="Gene3D" id="3.40.50.300">
    <property type="entry name" value="P-loop containing nucleotide triphosphate hydrolases"/>
    <property type="match status" value="1"/>
</dbReference>
<dbReference type="NCBIfam" id="TIGR01039">
    <property type="entry name" value="atpD"/>
    <property type="match status" value="1"/>
</dbReference>
<keyword evidence="8 12" id="KW-0406">Ion transport</keyword>
<feature type="binding site" evidence="12">
    <location>
        <begin position="156"/>
        <end position="163"/>
    </location>
    <ligand>
        <name>ATP</name>
        <dbReference type="ChEBI" id="CHEBI:30616"/>
    </ligand>
</feature>
<dbReference type="InterPro" id="IPR020003">
    <property type="entry name" value="ATPase_a/bsu_AS"/>
</dbReference>
<evidence type="ECO:0000256" key="5">
    <source>
        <dbReference type="ARBA" id="ARBA00022781"/>
    </source>
</evidence>
<keyword evidence="12" id="KW-1003">Cell membrane</keyword>
<dbReference type="CDD" id="cd18115">
    <property type="entry name" value="ATP-synt_F1_beta_N"/>
    <property type="match status" value="1"/>
</dbReference>
<comment type="function">
    <text evidence="12">Produces ATP from ADP in the presence of a proton gradient across the membrane. The catalytic sites are hosted primarily by the beta subunits.</text>
</comment>
<evidence type="ECO:0000256" key="2">
    <source>
        <dbReference type="ARBA" id="ARBA00008936"/>
    </source>
</evidence>
<dbReference type="AlphaFoldDB" id="A0A4R1YLH9"/>
<dbReference type="GO" id="GO:0005886">
    <property type="term" value="C:plasma membrane"/>
    <property type="evidence" value="ECO:0007669"/>
    <property type="project" value="UniProtKB-SubCell"/>
</dbReference>
<dbReference type="InterPro" id="IPR036121">
    <property type="entry name" value="ATPase_F1/V1/A1_a/bsu_N_sf"/>
</dbReference>
<keyword evidence="9 12" id="KW-0472">Membrane</keyword>
<evidence type="ECO:0000256" key="1">
    <source>
        <dbReference type="ARBA" id="ARBA00004370"/>
    </source>
</evidence>
<comment type="caution">
    <text evidence="15">The sequence shown here is derived from an EMBL/GenBank/DDBJ whole genome shotgun (WGS) entry which is preliminary data.</text>
</comment>
<evidence type="ECO:0000256" key="9">
    <source>
        <dbReference type="ARBA" id="ARBA00023136"/>
    </source>
</evidence>
<organism evidence="15 16">
    <name type="scientific">Rhodovulum steppense</name>
    <dbReference type="NCBI Taxonomy" id="540251"/>
    <lineage>
        <taxon>Bacteria</taxon>
        <taxon>Pseudomonadati</taxon>
        <taxon>Pseudomonadota</taxon>
        <taxon>Alphaproteobacteria</taxon>
        <taxon>Rhodobacterales</taxon>
        <taxon>Paracoccaceae</taxon>
        <taxon>Rhodovulum</taxon>
    </lineage>
</organism>
<evidence type="ECO:0000313" key="16">
    <source>
        <dbReference type="Proteomes" id="UP000295277"/>
    </source>
</evidence>
<keyword evidence="3 12" id="KW-0813">Transport</keyword>
<dbReference type="InterPro" id="IPR004100">
    <property type="entry name" value="ATPase_F1/V1/A1_a/bsu_N"/>
</dbReference>
<accession>A0A4R1YLH9</accession>
<dbReference type="InterPro" id="IPR055190">
    <property type="entry name" value="ATP-synt_VA_C"/>
</dbReference>
<dbReference type="PANTHER" id="PTHR15184:SF71">
    <property type="entry name" value="ATP SYNTHASE SUBUNIT BETA, MITOCHONDRIAL"/>
    <property type="match status" value="1"/>
</dbReference>
<name>A0A4R1YLH9_9RHOB</name>
<keyword evidence="5 12" id="KW-0375">Hydrogen ion transport</keyword>
<evidence type="ECO:0000256" key="13">
    <source>
        <dbReference type="SAM" id="MobiDB-lite"/>
    </source>
</evidence>
<evidence type="ECO:0000313" key="15">
    <source>
        <dbReference type="EMBL" id="TCM78087.1"/>
    </source>
</evidence>
<dbReference type="SUPFAM" id="SSF50615">
    <property type="entry name" value="N-terminal domain of alpha and beta subunits of F1 ATP synthase"/>
    <property type="match status" value="1"/>
</dbReference>
<dbReference type="HAMAP" id="MF_01347">
    <property type="entry name" value="ATP_synth_beta_bact"/>
    <property type="match status" value="1"/>
</dbReference>
<dbReference type="CDD" id="cd01133">
    <property type="entry name" value="F1-ATPase_beta_CD"/>
    <property type="match status" value="1"/>
</dbReference>
<dbReference type="Pfam" id="PF02874">
    <property type="entry name" value="ATP-synt_ab_N"/>
    <property type="match status" value="1"/>
</dbReference>
<evidence type="ECO:0000256" key="6">
    <source>
        <dbReference type="ARBA" id="ARBA00022840"/>
    </source>
</evidence>
<dbReference type="PROSITE" id="PS00152">
    <property type="entry name" value="ATPASE_ALPHA_BETA"/>
    <property type="match status" value="1"/>
</dbReference>
<feature type="region of interest" description="Disordered" evidence="13">
    <location>
        <begin position="105"/>
        <end position="128"/>
    </location>
</feature>
<evidence type="ECO:0000256" key="12">
    <source>
        <dbReference type="HAMAP-Rule" id="MF_01347"/>
    </source>
</evidence>
<dbReference type="Gene3D" id="1.10.1140.10">
    <property type="entry name" value="Bovine Mitochondrial F1-atpase, Atp Synthase Beta Chain, Chain D, domain 3"/>
    <property type="match status" value="1"/>
</dbReference>
<gene>
    <name evidence="12" type="primary">atpD</name>
    <name evidence="15" type="ORF">EV216_12728</name>
</gene>
<keyword evidence="10 12" id="KW-0139">CF(1)</keyword>
<reference evidence="15 16" key="1">
    <citation type="submission" date="2019-03" db="EMBL/GenBank/DDBJ databases">
        <title>Genomic Encyclopedia of Type Strains, Phase IV (KMG-IV): sequencing the most valuable type-strain genomes for metagenomic binning, comparative biology and taxonomic classification.</title>
        <authorList>
            <person name="Goeker M."/>
        </authorList>
    </citation>
    <scope>NUCLEOTIDE SEQUENCE [LARGE SCALE GENOMIC DNA]</scope>
    <source>
        <strain evidence="15 16">DSM 21153</strain>
    </source>
</reference>
<dbReference type="GO" id="GO:0045259">
    <property type="term" value="C:proton-transporting ATP synthase complex"/>
    <property type="evidence" value="ECO:0007669"/>
    <property type="project" value="UniProtKB-KW"/>
</dbReference>